<dbReference type="Proteomes" id="UP001153069">
    <property type="component" value="Unassembled WGS sequence"/>
</dbReference>
<dbReference type="EMBL" id="CAICTM010001206">
    <property type="protein sequence ID" value="CAB9521565.1"/>
    <property type="molecule type" value="Genomic_DNA"/>
</dbReference>
<dbReference type="GO" id="GO:0016020">
    <property type="term" value="C:membrane"/>
    <property type="evidence" value="ECO:0007669"/>
    <property type="project" value="InterPro"/>
</dbReference>
<feature type="transmembrane region" description="Helical" evidence="1">
    <location>
        <begin position="144"/>
        <end position="161"/>
    </location>
</feature>
<gene>
    <name evidence="3" type="ORF">SEMRO_1208_G252570.1</name>
</gene>
<feature type="transmembrane region" description="Helical" evidence="1">
    <location>
        <begin position="251"/>
        <end position="276"/>
    </location>
</feature>
<evidence type="ECO:0000259" key="2">
    <source>
        <dbReference type="Pfam" id="PF00892"/>
    </source>
</evidence>
<name>A0A9N8EJM9_9STRA</name>
<dbReference type="Pfam" id="PF00892">
    <property type="entry name" value="EamA"/>
    <property type="match status" value="1"/>
</dbReference>
<feature type="transmembrane region" description="Helical" evidence="1">
    <location>
        <begin position="288"/>
        <end position="310"/>
    </location>
</feature>
<feature type="transmembrane region" description="Helical" evidence="1">
    <location>
        <begin position="213"/>
        <end position="231"/>
    </location>
</feature>
<accession>A0A9N8EJM9</accession>
<feature type="transmembrane region" description="Helical" evidence="1">
    <location>
        <begin position="316"/>
        <end position="335"/>
    </location>
</feature>
<evidence type="ECO:0000313" key="4">
    <source>
        <dbReference type="Proteomes" id="UP001153069"/>
    </source>
</evidence>
<organism evidence="3 4">
    <name type="scientific">Seminavis robusta</name>
    <dbReference type="NCBI Taxonomy" id="568900"/>
    <lineage>
        <taxon>Eukaryota</taxon>
        <taxon>Sar</taxon>
        <taxon>Stramenopiles</taxon>
        <taxon>Ochrophyta</taxon>
        <taxon>Bacillariophyta</taxon>
        <taxon>Bacillariophyceae</taxon>
        <taxon>Bacillariophycidae</taxon>
        <taxon>Naviculales</taxon>
        <taxon>Naviculaceae</taxon>
        <taxon>Seminavis</taxon>
    </lineage>
</organism>
<dbReference type="InterPro" id="IPR000620">
    <property type="entry name" value="EamA_dom"/>
</dbReference>
<feature type="transmembrane region" description="Helical" evidence="1">
    <location>
        <begin position="113"/>
        <end position="132"/>
    </location>
</feature>
<feature type="transmembrane region" description="Helical" evidence="1">
    <location>
        <begin position="62"/>
        <end position="81"/>
    </location>
</feature>
<dbReference type="InterPro" id="IPR037185">
    <property type="entry name" value="EmrE-like"/>
</dbReference>
<protein>
    <submittedName>
        <fullName evidence="3">Transporter permease protein</fullName>
    </submittedName>
</protein>
<dbReference type="PANTHER" id="PTHR13146">
    <property type="match status" value="1"/>
</dbReference>
<reference evidence="3" key="1">
    <citation type="submission" date="2020-06" db="EMBL/GenBank/DDBJ databases">
        <authorList>
            <consortium name="Plant Systems Biology data submission"/>
        </authorList>
    </citation>
    <scope>NUCLEOTIDE SEQUENCE</scope>
    <source>
        <strain evidence="3">D6</strain>
    </source>
</reference>
<dbReference type="SUPFAM" id="SSF103481">
    <property type="entry name" value="Multidrug resistance efflux transporter EmrE"/>
    <property type="match status" value="1"/>
</dbReference>
<keyword evidence="4" id="KW-1185">Reference proteome</keyword>
<sequence length="393" mass="42422">MCPPLSLEKQSLLDCTVDIEAASVVTTTTMIIVALYVLSGCSQPILMTVLRQAGLADSNCQVYMLFYYLGTASAIFTLPHASQWPSKRTMAKAAGIALWDICAQTMNYTGAALTGPTIFAIIYASVTIWAAIYSQVFLGRRMNTFQWCAVILVFGGLALTANDSVETGSTGIIHGLILVVAGSSMHGLFYVMSEAVMTTGTSPQERLTVPQNCAVQGMTASACFAVWQFLYTLPHFEARLLEPMQTAGTSLLQALFLLVIFGAVSFVHSITFYHTLRHLPGGSTSAGVFKGLQAVLVFVFTHAIFCHRVGGPEMCFTQIKLFSLVTVAGGVAWYGHATSKIKQHITHTSSSTLQSKMKLRDGGSYHSIMQQETTVIEIEPIASTVDATRQPQG</sequence>
<feature type="transmembrane region" description="Helical" evidence="1">
    <location>
        <begin position="173"/>
        <end position="192"/>
    </location>
</feature>
<evidence type="ECO:0000256" key="1">
    <source>
        <dbReference type="SAM" id="Phobius"/>
    </source>
</evidence>
<dbReference type="AlphaFoldDB" id="A0A9N8EJM9"/>
<feature type="transmembrane region" description="Helical" evidence="1">
    <location>
        <begin position="30"/>
        <end position="50"/>
    </location>
</feature>
<proteinExistence type="predicted"/>
<keyword evidence="1" id="KW-0812">Transmembrane</keyword>
<dbReference type="PANTHER" id="PTHR13146:SF1">
    <property type="entry name" value="SUGAR PHOSPHATE TRANSPORTER DOMAIN-CONTAINING PROTEIN"/>
    <property type="match status" value="1"/>
</dbReference>
<keyword evidence="1" id="KW-0472">Membrane</keyword>
<comment type="caution">
    <text evidence="3">The sequence shown here is derived from an EMBL/GenBank/DDBJ whole genome shotgun (WGS) entry which is preliminary data.</text>
</comment>
<keyword evidence="1" id="KW-1133">Transmembrane helix</keyword>
<dbReference type="OrthoDB" id="29773at2759"/>
<feature type="domain" description="EamA" evidence="2">
    <location>
        <begin position="70"/>
        <end position="160"/>
    </location>
</feature>
<evidence type="ECO:0000313" key="3">
    <source>
        <dbReference type="EMBL" id="CAB9521565.1"/>
    </source>
</evidence>